<dbReference type="SUPFAM" id="SSF56104">
    <property type="entry name" value="SAICAR synthase-like"/>
    <property type="match status" value="2"/>
</dbReference>
<dbReference type="Pfam" id="PF01504">
    <property type="entry name" value="PIP5K"/>
    <property type="match status" value="1"/>
</dbReference>
<reference evidence="3" key="1">
    <citation type="submission" date="2016-11" db="UniProtKB">
        <authorList>
            <consortium name="WormBaseParasite"/>
        </authorList>
    </citation>
    <scope>IDENTIFICATION</scope>
</reference>
<dbReference type="GO" id="GO:0016308">
    <property type="term" value="F:1-phosphatidylinositol-4-phosphate 5-kinase activity"/>
    <property type="evidence" value="ECO:0007669"/>
    <property type="project" value="TreeGrafter"/>
</dbReference>
<sequence>MINFLGNYENEMKTLEIEYKRKITENEEIFVINSPKCGKIKKGFSLPVCTRNAINVIEPQIKRSNKISNIFIEEEKLKNTQEFERSSAIRFALRKYLCDQNFNKKSEWENSNNCNKNENCENINEREFKIEDKDYPHSFKNDFKFTIFFPEEFKELWKLFKININDLIISLTFTRLEGFDNPAKSGASFFTSWDKKYFLKSVMSESKLYSNTKNFDLMGFMKYIGNKLESDVEKNFFFDEKNEKDFEKEEKENNYLLNHQKSPSGFINENDRKINRKFRGSFLNYFSKISNERETLLPKFFLLFGFTPLKETSETEIFSIQNGLFPEGTPKIHLIFDLKGSQRKLKIEEGLKKLQKEGKSPNWVDLNFIGGKEDESFFPNGIKLGAEDFKKYTQMIEDDSEPTASITDPEIYRKRFVDFITTKVFKN</sequence>
<dbReference type="PANTHER" id="PTHR23086">
    <property type="entry name" value="PHOSPHATIDYLINOSITOL-4-PHOSPHATE 5-KINASE"/>
    <property type="match status" value="1"/>
</dbReference>
<evidence type="ECO:0000313" key="2">
    <source>
        <dbReference type="Proteomes" id="UP000095281"/>
    </source>
</evidence>
<dbReference type="InterPro" id="IPR027484">
    <property type="entry name" value="PInositol-4-P-5-kinase_N"/>
</dbReference>
<dbReference type="GO" id="GO:0005886">
    <property type="term" value="C:plasma membrane"/>
    <property type="evidence" value="ECO:0007669"/>
    <property type="project" value="TreeGrafter"/>
</dbReference>
<dbReference type="InterPro" id="IPR002498">
    <property type="entry name" value="PInositol-4-P-4/5-kinase_core"/>
</dbReference>
<evidence type="ECO:0000313" key="3">
    <source>
        <dbReference type="WBParaSite" id="MhA1_Contig1146.frz3.gene5"/>
    </source>
</evidence>
<dbReference type="GO" id="GO:0046854">
    <property type="term" value="P:phosphatidylinositol phosphate biosynthetic process"/>
    <property type="evidence" value="ECO:0007669"/>
    <property type="project" value="TreeGrafter"/>
</dbReference>
<dbReference type="Proteomes" id="UP000095281">
    <property type="component" value="Unplaced"/>
</dbReference>
<proteinExistence type="predicted"/>
<organism evidence="2 3">
    <name type="scientific">Meloidogyne hapla</name>
    <name type="common">Root-knot nematode worm</name>
    <dbReference type="NCBI Taxonomy" id="6305"/>
    <lineage>
        <taxon>Eukaryota</taxon>
        <taxon>Metazoa</taxon>
        <taxon>Ecdysozoa</taxon>
        <taxon>Nematoda</taxon>
        <taxon>Chromadorea</taxon>
        <taxon>Rhabditida</taxon>
        <taxon>Tylenchina</taxon>
        <taxon>Tylenchomorpha</taxon>
        <taxon>Tylenchoidea</taxon>
        <taxon>Meloidogynidae</taxon>
        <taxon>Meloidogyninae</taxon>
        <taxon>Meloidogyne</taxon>
    </lineage>
</organism>
<evidence type="ECO:0000259" key="1">
    <source>
        <dbReference type="SMART" id="SM00330"/>
    </source>
</evidence>
<dbReference type="AlphaFoldDB" id="A0A1I8AZQ4"/>
<protein>
    <submittedName>
        <fullName evidence="3">PIPK domain-containing protein</fullName>
    </submittedName>
</protein>
<feature type="domain" description="PIPK" evidence="1">
    <location>
        <begin position="124"/>
        <end position="425"/>
    </location>
</feature>
<dbReference type="WBParaSite" id="MhA1_Contig1146.frz3.gene5">
    <property type="protein sequence ID" value="MhA1_Contig1146.frz3.gene5"/>
    <property type="gene ID" value="MhA1_Contig1146.frz3.gene5"/>
</dbReference>
<dbReference type="SMART" id="SM00330">
    <property type="entry name" value="PIPKc"/>
    <property type="match status" value="1"/>
</dbReference>
<name>A0A1I8AZQ4_MELHA</name>
<dbReference type="Gene3D" id="3.30.800.10">
    <property type="entry name" value="Phosphatidylinositol Phosphate Kinase II Beta"/>
    <property type="match status" value="1"/>
</dbReference>
<keyword evidence="2" id="KW-1185">Reference proteome</keyword>
<accession>A0A1I8AZQ4</accession>
<dbReference type="PANTHER" id="PTHR23086:SF8">
    <property type="entry name" value="PHOSPHATIDYLINOSITOL 5-PHOSPHATE 4-KINASE, ISOFORM A"/>
    <property type="match status" value="1"/>
</dbReference>
<dbReference type="InterPro" id="IPR023610">
    <property type="entry name" value="PInositol-4/5-P-5/4-kinase"/>
</dbReference>